<gene>
    <name evidence="1" type="ORF">LRLP16767_LR3C6_00660</name>
</gene>
<proteinExistence type="predicted"/>
<protein>
    <submittedName>
        <fullName evidence="1">Rrf2 family transcriptional regulator, group III</fullName>
    </submittedName>
</protein>
<organism evidence="1">
    <name type="scientific">Limosilactobacillus reuteri</name>
    <name type="common">Lactobacillus reuteri</name>
    <dbReference type="NCBI Taxonomy" id="1598"/>
    <lineage>
        <taxon>Bacteria</taxon>
        <taxon>Bacillati</taxon>
        <taxon>Bacillota</taxon>
        <taxon>Bacilli</taxon>
        <taxon>Lactobacillales</taxon>
        <taxon>Lactobacillaceae</taxon>
        <taxon>Limosilactobacillus</taxon>
    </lineage>
</organism>
<dbReference type="PANTHER" id="PTHR33221">
    <property type="entry name" value="WINGED HELIX-TURN-HELIX TRANSCRIPTIONAL REGULATOR, RRF2 FAMILY"/>
    <property type="match status" value="1"/>
</dbReference>
<dbReference type="Gene3D" id="1.10.10.10">
    <property type="entry name" value="Winged helix-like DNA-binding domain superfamily/Winged helix DNA-binding domain"/>
    <property type="match status" value="1"/>
</dbReference>
<dbReference type="AlphaFoldDB" id="A0A0U5JPB9"/>
<dbReference type="InterPro" id="IPR036388">
    <property type="entry name" value="WH-like_DNA-bd_sf"/>
</dbReference>
<dbReference type="RefSeq" id="WP_216578137.1">
    <property type="nucleotide sequence ID" value="NZ_JAHLNX010000019.1"/>
</dbReference>
<accession>A0A0U5JPB9</accession>
<dbReference type="Pfam" id="PF02082">
    <property type="entry name" value="Rrf2"/>
    <property type="match status" value="1"/>
</dbReference>
<dbReference type="GO" id="GO:0003700">
    <property type="term" value="F:DNA-binding transcription factor activity"/>
    <property type="evidence" value="ECO:0007669"/>
    <property type="project" value="TreeGrafter"/>
</dbReference>
<dbReference type="EMBL" id="LN887377">
    <property type="protein sequence ID" value="CUR38701.1"/>
    <property type="molecule type" value="Genomic_DNA"/>
</dbReference>
<dbReference type="SUPFAM" id="SSF46785">
    <property type="entry name" value="Winged helix' DNA-binding domain"/>
    <property type="match status" value="1"/>
</dbReference>
<dbReference type="PROSITE" id="PS51197">
    <property type="entry name" value="HTH_RRF2_2"/>
    <property type="match status" value="1"/>
</dbReference>
<dbReference type="InterPro" id="IPR000944">
    <property type="entry name" value="Tscrpt_reg_Rrf2"/>
</dbReference>
<name>A0A0U5JPB9_LIMRT</name>
<evidence type="ECO:0000313" key="1">
    <source>
        <dbReference type="EMBL" id="CUR38701.1"/>
    </source>
</evidence>
<dbReference type="InterPro" id="IPR036390">
    <property type="entry name" value="WH_DNA-bd_sf"/>
</dbReference>
<dbReference type="PANTHER" id="PTHR33221:SF15">
    <property type="entry name" value="HTH-TYPE TRANSCRIPTIONAL REGULATOR YWGB-RELATED"/>
    <property type="match status" value="1"/>
</dbReference>
<reference evidence="1" key="1">
    <citation type="submission" date="2015-10" db="EMBL/GenBank/DDBJ databases">
        <authorList>
            <person name="Gilbert D.G."/>
        </authorList>
    </citation>
    <scope>NUCLEOTIDE SEQUENCE</scope>
    <source>
        <strain evidence="1">3c6</strain>
    </source>
</reference>
<sequence length="150" mass="16918">MKYSYKLSDAVHLLSYLHIYQDGDLSSKAIADSIESNPSVVRQLMSDLRTAGLIVTRKGAAEPRLAKNPREINLFDIYQAINMDHDLLHVDPKTNLKCIVGGNIQASLEKYYDQIQAAAFNEMKQISLADVIDDILQRQSTKLDLLKKQI</sequence>
<dbReference type="GO" id="GO:0005829">
    <property type="term" value="C:cytosol"/>
    <property type="evidence" value="ECO:0007669"/>
    <property type="project" value="TreeGrafter"/>
</dbReference>